<keyword evidence="2" id="KW-1185">Reference proteome</keyword>
<protein>
    <recommendedName>
        <fullName evidence="3">Aminoglycoside phosphotransferase domain-containing protein</fullName>
    </recommendedName>
</protein>
<reference evidence="2" key="1">
    <citation type="submission" date="2023-07" db="EMBL/GenBank/DDBJ databases">
        <title>30 novel species of actinomycetes from the DSMZ collection.</title>
        <authorList>
            <person name="Nouioui I."/>
        </authorList>
    </citation>
    <scope>NUCLEOTIDE SEQUENCE [LARGE SCALE GENOMIC DNA]</scope>
    <source>
        <strain evidence="2">DSM 44399</strain>
    </source>
</reference>
<dbReference type="InterPro" id="IPR011009">
    <property type="entry name" value="Kinase-like_dom_sf"/>
</dbReference>
<comment type="caution">
    <text evidence="1">The sequence shown here is derived from an EMBL/GenBank/DDBJ whole genome shotgun (WGS) entry which is preliminary data.</text>
</comment>
<evidence type="ECO:0008006" key="3">
    <source>
        <dbReference type="Google" id="ProtNLM"/>
    </source>
</evidence>
<evidence type="ECO:0000313" key="1">
    <source>
        <dbReference type="EMBL" id="MDT0264288.1"/>
    </source>
</evidence>
<dbReference type="RefSeq" id="WP_311425427.1">
    <property type="nucleotide sequence ID" value="NZ_JAVREH010000084.1"/>
</dbReference>
<gene>
    <name evidence="1" type="ORF">RM423_23265</name>
</gene>
<organism evidence="1 2">
    <name type="scientific">Jatrophihabitans lederbergiae</name>
    <dbReference type="NCBI Taxonomy" id="3075547"/>
    <lineage>
        <taxon>Bacteria</taxon>
        <taxon>Bacillati</taxon>
        <taxon>Actinomycetota</taxon>
        <taxon>Actinomycetes</taxon>
        <taxon>Jatrophihabitantales</taxon>
        <taxon>Jatrophihabitantaceae</taxon>
        <taxon>Jatrophihabitans</taxon>
    </lineage>
</organism>
<dbReference type="SUPFAM" id="SSF56112">
    <property type="entry name" value="Protein kinase-like (PK-like)"/>
    <property type="match status" value="1"/>
</dbReference>
<name>A0ABU2JH31_9ACTN</name>
<sequence>MGWDHTGEQLWPARDTPGPVLHEQPGPDWVDEVAVAARTLLLSASDLPLVLGHGDWESQNLRWVDRRPRAVHDWDSLIAQPEPAVVGAAAAVWPAGAGSRHAATVQESEAFLDAYQHAAGRTWKNRDQRLAWASGLWLRTYNAKKDAADGGGPQLDLLANEVDQRRRLAGL</sequence>
<dbReference type="Proteomes" id="UP001183176">
    <property type="component" value="Unassembled WGS sequence"/>
</dbReference>
<evidence type="ECO:0000313" key="2">
    <source>
        <dbReference type="Proteomes" id="UP001183176"/>
    </source>
</evidence>
<dbReference type="EMBL" id="JAVREH010000084">
    <property type="protein sequence ID" value="MDT0264288.1"/>
    <property type="molecule type" value="Genomic_DNA"/>
</dbReference>
<proteinExistence type="predicted"/>
<accession>A0ABU2JH31</accession>